<dbReference type="PANTHER" id="PTHR44858:SF17">
    <property type="match status" value="1"/>
</dbReference>
<evidence type="ECO:0000256" key="2">
    <source>
        <dbReference type="ARBA" id="ARBA00022803"/>
    </source>
</evidence>
<dbReference type="SMART" id="SM00028">
    <property type="entry name" value="TPR"/>
    <property type="match status" value="5"/>
</dbReference>
<dbReference type="InterPro" id="IPR050498">
    <property type="entry name" value="Ycf3"/>
</dbReference>
<reference evidence="4" key="1">
    <citation type="submission" date="2019-03" db="EMBL/GenBank/DDBJ databases">
        <title>Lake Tanganyika Metagenome-Assembled Genomes (MAGs).</title>
        <authorList>
            <person name="Tran P."/>
        </authorList>
    </citation>
    <scope>NUCLEOTIDE SEQUENCE</scope>
    <source>
        <strain evidence="4">M_DeepCast_400m_m2_100</strain>
    </source>
</reference>
<protein>
    <submittedName>
        <fullName evidence="4">Tetratricopeptide repeat protein</fullName>
    </submittedName>
</protein>
<evidence type="ECO:0000313" key="5">
    <source>
        <dbReference type="Proteomes" id="UP000748308"/>
    </source>
</evidence>
<feature type="non-terminal residue" evidence="4">
    <location>
        <position position="1"/>
    </location>
</feature>
<keyword evidence="2" id="KW-0802">TPR repeat</keyword>
<evidence type="ECO:0000256" key="3">
    <source>
        <dbReference type="SAM" id="MobiDB-lite"/>
    </source>
</evidence>
<dbReference type="SUPFAM" id="SSF48452">
    <property type="entry name" value="TPR-like"/>
    <property type="match status" value="2"/>
</dbReference>
<dbReference type="AlphaFoldDB" id="A0A937XD06"/>
<keyword evidence="1" id="KW-0677">Repeat</keyword>
<dbReference type="Pfam" id="PF13432">
    <property type="entry name" value="TPR_16"/>
    <property type="match status" value="3"/>
</dbReference>
<evidence type="ECO:0000256" key="1">
    <source>
        <dbReference type="ARBA" id="ARBA00022737"/>
    </source>
</evidence>
<evidence type="ECO:0000313" key="4">
    <source>
        <dbReference type="EMBL" id="MBM3318221.1"/>
    </source>
</evidence>
<dbReference type="InterPro" id="IPR011990">
    <property type="entry name" value="TPR-like_helical_dom_sf"/>
</dbReference>
<dbReference type="Proteomes" id="UP000748308">
    <property type="component" value="Unassembled WGS sequence"/>
</dbReference>
<dbReference type="Gene3D" id="1.25.40.10">
    <property type="entry name" value="Tetratricopeptide repeat domain"/>
    <property type="match status" value="4"/>
</dbReference>
<feature type="region of interest" description="Disordered" evidence="3">
    <location>
        <begin position="715"/>
        <end position="737"/>
    </location>
</feature>
<dbReference type="PANTHER" id="PTHR44858">
    <property type="entry name" value="TETRATRICOPEPTIDE REPEAT PROTEIN 6"/>
    <property type="match status" value="1"/>
</dbReference>
<comment type="caution">
    <text evidence="4">The sequence shown here is derived from an EMBL/GenBank/DDBJ whole genome shotgun (WGS) entry which is preliminary data.</text>
</comment>
<dbReference type="InterPro" id="IPR019734">
    <property type="entry name" value="TPR_rpt"/>
</dbReference>
<sequence length="737" mass="78282">GTALREAGGTWPPADTLRLAVAAAWFAEGEWDSVLAAAGDAAPSGEAERFAVWDYLRGWAHFARGDYAPADSAFARLGAATELPQAWADQALLARGWLAARRGDPRAALESYVRMSGATGEQDALRRYGVAVALLQDGRHAEAARLLEDGPAPDAPPALQDLWALALAHALAGLRQDGPALEALAGFAEGGGEHPLVEAVATLRGDLHFLRGEMEAAARFYNEAAGGDDVPEPLRRRQALAALGAGRWGAAARVLDDLLVKFPGTPRRGEYVFWRGEALYRLGRTEEARALFERAQRMGEDPARCAYALAWCACDEGRYEMALDHFERAARADDGGPLAVDIVLGRAYSLARLDRLRAADQEISALLERMGLEAAAAAAGDSAALAPRARCEEAAKRFIETARLEISSPAGAYALLWAGELLLRAEAPCEAARALREAERHSGVSDTLRARILKARAGALAGCGQAVSAAEDYRRALESGLLSPAERAAAYAALFRAEVLAGNWDGARGAVEALEREGLAAGPDMAAARLELAGALAAAGRPAEALQCYDAWLEAHPRDPAADGIRLRRAALLEAQGDAEGALREYRILGDTAAPETAAGALERAGLLLVRQARDRQALDAFRRRLRFDLPPAEAFATRAHLAAAYARLGERASASNEWEKVANAGPQVPDSLRAEASYQMGRIALEGGETRTAVRALEAAVELGHGPEAAALLEEALRRQAQEPGSPHSRPGGTRR</sequence>
<gene>
    <name evidence="4" type="ORF">FJY75_10275</name>
</gene>
<name>A0A937XD06_UNCEI</name>
<proteinExistence type="predicted"/>
<accession>A0A937XD06</accession>
<dbReference type="EMBL" id="VGIY01000294">
    <property type="protein sequence ID" value="MBM3318221.1"/>
    <property type="molecule type" value="Genomic_DNA"/>
</dbReference>
<organism evidence="4 5">
    <name type="scientific">Eiseniibacteriota bacterium</name>
    <dbReference type="NCBI Taxonomy" id="2212470"/>
    <lineage>
        <taxon>Bacteria</taxon>
        <taxon>Candidatus Eiseniibacteriota</taxon>
    </lineage>
</organism>